<dbReference type="Proteomes" id="UP000076632">
    <property type="component" value="Unassembled WGS sequence"/>
</dbReference>
<name>A0A165JVN4_XYLHT</name>
<protein>
    <recommendedName>
        <fullName evidence="5">Zn(2)-C6 fungal-type domain-containing protein</fullName>
    </recommendedName>
</protein>
<dbReference type="EMBL" id="KV407454">
    <property type="protein sequence ID" value="KZF26689.1"/>
    <property type="molecule type" value="Genomic_DNA"/>
</dbReference>
<reference evidence="6 7" key="1">
    <citation type="journal article" date="2016" name="Fungal Biol.">
        <title>The genome of Xylona heveae provides a window into fungal endophytism.</title>
        <authorList>
            <person name="Gazis R."/>
            <person name="Kuo A."/>
            <person name="Riley R."/>
            <person name="LaButti K."/>
            <person name="Lipzen A."/>
            <person name="Lin J."/>
            <person name="Amirebrahimi M."/>
            <person name="Hesse C.N."/>
            <person name="Spatafora J.W."/>
            <person name="Henrissat B."/>
            <person name="Hainaut M."/>
            <person name="Grigoriev I.V."/>
            <person name="Hibbett D.S."/>
        </authorList>
    </citation>
    <scope>NUCLEOTIDE SEQUENCE [LARGE SCALE GENOMIC DNA]</scope>
    <source>
        <strain evidence="6 7">TC161</strain>
    </source>
</reference>
<dbReference type="InterPro" id="IPR007219">
    <property type="entry name" value="XnlR_reg_dom"/>
</dbReference>
<dbReference type="Gene3D" id="4.10.240.10">
    <property type="entry name" value="Zn(2)-C6 fungal-type DNA-binding domain"/>
    <property type="match status" value="1"/>
</dbReference>
<dbReference type="SUPFAM" id="SSF57701">
    <property type="entry name" value="Zn2/Cys6 DNA-binding domain"/>
    <property type="match status" value="1"/>
</dbReference>
<feature type="domain" description="Zn(2)-C6 fungal-type" evidence="5">
    <location>
        <begin position="23"/>
        <end position="52"/>
    </location>
</feature>
<dbReference type="InterPro" id="IPR036864">
    <property type="entry name" value="Zn2-C6_fun-type_DNA-bd_sf"/>
</dbReference>
<dbReference type="PANTHER" id="PTHR31001:SF76">
    <property type="entry name" value="ZN(2)-C6 FUNGAL-TYPE DOMAIN-CONTAINING PROTEIN"/>
    <property type="match status" value="1"/>
</dbReference>
<evidence type="ECO:0000256" key="2">
    <source>
        <dbReference type="ARBA" id="ARBA00022723"/>
    </source>
</evidence>
<feature type="compositionally biased region" description="Acidic residues" evidence="4">
    <location>
        <begin position="104"/>
        <end position="115"/>
    </location>
</feature>
<evidence type="ECO:0000256" key="4">
    <source>
        <dbReference type="SAM" id="MobiDB-lite"/>
    </source>
</evidence>
<dbReference type="Pfam" id="PF04082">
    <property type="entry name" value="Fungal_trans"/>
    <property type="match status" value="1"/>
</dbReference>
<gene>
    <name evidence="6" type="ORF">L228DRAFT_279860</name>
</gene>
<keyword evidence="2" id="KW-0479">Metal-binding</keyword>
<dbReference type="Pfam" id="PF00172">
    <property type="entry name" value="Zn_clus"/>
    <property type="match status" value="1"/>
</dbReference>
<evidence type="ECO:0000256" key="3">
    <source>
        <dbReference type="ARBA" id="ARBA00023242"/>
    </source>
</evidence>
<sequence>MAGSSSNSKDSAGFRVSQRRPLACQECTRRKVKCDKKIPCSRCYRLGCRCIREKVRLSNASSKHRGEIDFLKNLTSQLELAGNSVINGPVKDVKRRIAMLEHGYDEEEASTEEPVESPRTPNNGQIPAPRPAPMGLQPRAADFSYSEDPSSSQTGGQDGATRETATMVTALEYLAWGRHYGACYPHRHCSCGSHRSQSEMISINSDSNSIHRPFSAMLKDESILPPPPVASKLVQFHINHVVWHHNSLHSPTFLEQCESYWQYGTCDHPLWMALYLSVVSTALYSVQNSRRFQATLDIEIGDTAARDLFRAMVDVLYSENFMENLSLYSVQAIVISTEVAHNLGLSELNATLFSAAVRIAQCLGLHQIAEPESLVIQTTEQWHETIEREVGKRVWCQLIIQDHFAFAFTDSYIIHPSQYSTSLPMNCDDHDLIPKESSLPTISSYVRTLASVAALMPELADGLAALRGKNLQEQYEHVIRLDHRMRKLVGEIPPFLLRENPGDGMWTPWLDIARRSLAITAAEKIIMIHRPFLFQSFQSSQYSYTRNTCISAAMTILREHEKITETDDISIWTHSAFCVTAAMILCLELMYRQQYDDERGQLYRALVVAAKDRLAARRGDVLAQRGVTLIETILLEEATAFDPSIAADISAAPHGRKQSGRAVNFHNVMANFLVMNNAVFGKDHGNYPEQGDFADSLLGMNDDFNLWFDQIFGVVGPE</sequence>
<evidence type="ECO:0000313" key="7">
    <source>
        <dbReference type="Proteomes" id="UP000076632"/>
    </source>
</evidence>
<dbReference type="GO" id="GO:0000981">
    <property type="term" value="F:DNA-binding transcription factor activity, RNA polymerase II-specific"/>
    <property type="evidence" value="ECO:0007669"/>
    <property type="project" value="InterPro"/>
</dbReference>
<dbReference type="PROSITE" id="PS00463">
    <property type="entry name" value="ZN2_CY6_FUNGAL_1"/>
    <property type="match status" value="1"/>
</dbReference>
<dbReference type="InterPro" id="IPR001138">
    <property type="entry name" value="Zn2Cys6_DnaBD"/>
</dbReference>
<dbReference type="GO" id="GO:0006351">
    <property type="term" value="P:DNA-templated transcription"/>
    <property type="evidence" value="ECO:0007669"/>
    <property type="project" value="InterPro"/>
</dbReference>
<keyword evidence="3" id="KW-0539">Nucleus</keyword>
<evidence type="ECO:0000256" key="1">
    <source>
        <dbReference type="ARBA" id="ARBA00004123"/>
    </source>
</evidence>
<feature type="region of interest" description="Disordered" evidence="4">
    <location>
        <begin position="104"/>
        <end position="162"/>
    </location>
</feature>
<dbReference type="PANTHER" id="PTHR31001">
    <property type="entry name" value="UNCHARACTERIZED TRANSCRIPTIONAL REGULATORY PROTEIN"/>
    <property type="match status" value="1"/>
</dbReference>
<dbReference type="SMART" id="SM00066">
    <property type="entry name" value="GAL4"/>
    <property type="match status" value="1"/>
</dbReference>
<evidence type="ECO:0000313" key="6">
    <source>
        <dbReference type="EMBL" id="KZF26689.1"/>
    </source>
</evidence>
<dbReference type="OrthoDB" id="410267at2759"/>
<comment type="subcellular location">
    <subcellularLocation>
        <location evidence="1">Nucleus</location>
    </subcellularLocation>
</comment>
<dbReference type="InParanoid" id="A0A165JVN4"/>
<dbReference type="STRING" id="1328760.A0A165JVN4"/>
<proteinExistence type="predicted"/>
<dbReference type="CDD" id="cd00067">
    <property type="entry name" value="GAL4"/>
    <property type="match status" value="1"/>
</dbReference>
<dbReference type="OMA" id="AGCFPHR"/>
<dbReference type="PROSITE" id="PS50048">
    <property type="entry name" value="ZN2_CY6_FUNGAL_2"/>
    <property type="match status" value="1"/>
</dbReference>
<keyword evidence="7" id="KW-1185">Reference proteome</keyword>
<dbReference type="GO" id="GO:0005634">
    <property type="term" value="C:nucleus"/>
    <property type="evidence" value="ECO:0007669"/>
    <property type="project" value="UniProtKB-SubCell"/>
</dbReference>
<dbReference type="RefSeq" id="XP_018192244.1">
    <property type="nucleotide sequence ID" value="XM_018335730.1"/>
</dbReference>
<dbReference type="GO" id="GO:0008270">
    <property type="term" value="F:zinc ion binding"/>
    <property type="evidence" value="ECO:0007669"/>
    <property type="project" value="InterPro"/>
</dbReference>
<dbReference type="GeneID" id="28900867"/>
<accession>A0A165JVN4</accession>
<dbReference type="CDD" id="cd12148">
    <property type="entry name" value="fungal_TF_MHR"/>
    <property type="match status" value="1"/>
</dbReference>
<dbReference type="InterPro" id="IPR050613">
    <property type="entry name" value="Sec_Metabolite_Reg"/>
</dbReference>
<evidence type="ECO:0000259" key="5">
    <source>
        <dbReference type="PROSITE" id="PS50048"/>
    </source>
</evidence>
<dbReference type="GO" id="GO:0003677">
    <property type="term" value="F:DNA binding"/>
    <property type="evidence" value="ECO:0007669"/>
    <property type="project" value="InterPro"/>
</dbReference>
<dbReference type="AlphaFoldDB" id="A0A165JVN4"/>
<organism evidence="6 7">
    <name type="scientific">Xylona heveae (strain CBS 132557 / TC161)</name>
    <dbReference type="NCBI Taxonomy" id="1328760"/>
    <lineage>
        <taxon>Eukaryota</taxon>
        <taxon>Fungi</taxon>
        <taxon>Dikarya</taxon>
        <taxon>Ascomycota</taxon>
        <taxon>Pezizomycotina</taxon>
        <taxon>Xylonomycetes</taxon>
        <taxon>Xylonales</taxon>
        <taxon>Xylonaceae</taxon>
        <taxon>Xylona</taxon>
    </lineage>
</organism>